<reference evidence="8 9" key="1">
    <citation type="journal article" date="2007" name="Nature">
        <title>Evolution of genes and genomes on the Drosophila phylogeny.</title>
        <authorList>
            <consortium name="Drosophila 12 Genomes Consortium"/>
            <person name="Clark A.G."/>
            <person name="Eisen M.B."/>
            <person name="Smith D.R."/>
            <person name="Bergman C.M."/>
            <person name="Oliver B."/>
            <person name="Markow T.A."/>
            <person name="Kaufman T.C."/>
            <person name="Kellis M."/>
            <person name="Gelbart W."/>
            <person name="Iyer V.N."/>
            <person name="Pollard D.A."/>
            <person name="Sackton T.B."/>
            <person name="Larracuente A.M."/>
            <person name="Singh N.D."/>
            <person name="Abad J.P."/>
            <person name="Abt D.N."/>
            <person name="Adryan B."/>
            <person name="Aguade M."/>
            <person name="Akashi H."/>
            <person name="Anderson W.W."/>
            <person name="Aquadro C.F."/>
            <person name="Ardell D.H."/>
            <person name="Arguello R."/>
            <person name="Artieri C.G."/>
            <person name="Barbash D.A."/>
            <person name="Barker D."/>
            <person name="Barsanti P."/>
            <person name="Batterham P."/>
            <person name="Batzoglou S."/>
            <person name="Begun D."/>
            <person name="Bhutkar A."/>
            <person name="Blanco E."/>
            <person name="Bosak S.A."/>
            <person name="Bradley R.K."/>
            <person name="Brand A.D."/>
            <person name="Brent M.R."/>
            <person name="Brooks A.N."/>
            <person name="Brown R.H."/>
            <person name="Butlin R.K."/>
            <person name="Caggese C."/>
            <person name="Calvi B.R."/>
            <person name="Bernardo de Carvalho A."/>
            <person name="Caspi A."/>
            <person name="Castrezana S."/>
            <person name="Celniker S.E."/>
            <person name="Chang J.L."/>
            <person name="Chapple C."/>
            <person name="Chatterji S."/>
            <person name="Chinwalla A."/>
            <person name="Civetta A."/>
            <person name="Clifton S.W."/>
            <person name="Comeron J.M."/>
            <person name="Costello J.C."/>
            <person name="Coyne J.A."/>
            <person name="Daub J."/>
            <person name="David R.G."/>
            <person name="Delcher A.L."/>
            <person name="Delehaunty K."/>
            <person name="Do C.B."/>
            <person name="Ebling H."/>
            <person name="Edwards K."/>
            <person name="Eickbush T."/>
            <person name="Evans J.D."/>
            <person name="Filipski A."/>
            <person name="Findeiss S."/>
            <person name="Freyhult E."/>
            <person name="Fulton L."/>
            <person name="Fulton R."/>
            <person name="Garcia A.C."/>
            <person name="Gardiner A."/>
            <person name="Garfield D.A."/>
            <person name="Garvin B.E."/>
            <person name="Gibson G."/>
            <person name="Gilbert D."/>
            <person name="Gnerre S."/>
            <person name="Godfrey J."/>
            <person name="Good R."/>
            <person name="Gotea V."/>
            <person name="Gravely B."/>
            <person name="Greenberg A.J."/>
            <person name="Griffiths-Jones S."/>
            <person name="Gross S."/>
            <person name="Guigo R."/>
            <person name="Gustafson E.A."/>
            <person name="Haerty W."/>
            <person name="Hahn M.W."/>
            <person name="Halligan D.L."/>
            <person name="Halpern A.L."/>
            <person name="Halter G.M."/>
            <person name="Han M.V."/>
            <person name="Heger A."/>
            <person name="Hillier L."/>
            <person name="Hinrichs A.S."/>
            <person name="Holmes I."/>
            <person name="Hoskins R.A."/>
            <person name="Hubisz M.J."/>
            <person name="Hultmark D."/>
            <person name="Huntley M.A."/>
            <person name="Jaffe D.B."/>
            <person name="Jagadeeshan S."/>
            <person name="Jeck W.R."/>
            <person name="Johnson J."/>
            <person name="Jones C.D."/>
            <person name="Jordan W.C."/>
            <person name="Karpen G.H."/>
            <person name="Kataoka E."/>
            <person name="Keightley P.D."/>
            <person name="Kheradpour P."/>
            <person name="Kirkness E.F."/>
            <person name="Koerich L.B."/>
            <person name="Kristiansen K."/>
            <person name="Kudrna D."/>
            <person name="Kulathinal R.J."/>
            <person name="Kumar S."/>
            <person name="Kwok R."/>
            <person name="Lander E."/>
            <person name="Langley C.H."/>
            <person name="Lapoint R."/>
            <person name="Lazzaro B.P."/>
            <person name="Lee S.J."/>
            <person name="Levesque L."/>
            <person name="Li R."/>
            <person name="Lin C.F."/>
            <person name="Lin M.F."/>
            <person name="Lindblad-Toh K."/>
            <person name="Llopart A."/>
            <person name="Long M."/>
            <person name="Low L."/>
            <person name="Lozovsky E."/>
            <person name="Lu J."/>
            <person name="Luo M."/>
            <person name="Machado C.A."/>
            <person name="Makalowski W."/>
            <person name="Marzo M."/>
            <person name="Matsuda M."/>
            <person name="Matzkin L."/>
            <person name="McAllister B."/>
            <person name="McBride C.S."/>
            <person name="McKernan B."/>
            <person name="McKernan K."/>
            <person name="Mendez-Lago M."/>
            <person name="Minx P."/>
            <person name="Mollenhauer M.U."/>
            <person name="Montooth K."/>
            <person name="Mount S.M."/>
            <person name="Mu X."/>
            <person name="Myers E."/>
            <person name="Negre B."/>
            <person name="Newfeld S."/>
            <person name="Nielsen R."/>
            <person name="Noor M.A."/>
            <person name="O'Grady P."/>
            <person name="Pachter L."/>
            <person name="Papaceit M."/>
            <person name="Parisi M.J."/>
            <person name="Parisi M."/>
            <person name="Parts L."/>
            <person name="Pedersen J.S."/>
            <person name="Pesole G."/>
            <person name="Phillippy A.M."/>
            <person name="Ponting C.P."/>
            <person name="Pop M."/>
            <person name="Porcelli D."/>
            <person name="Powell J.R."/>
            <person name="Prohaska S."/>
            <person name="Pruitt K."/>
            <person name="Puig M."/>
            <person name="Quesneville H."/>
            <person name="Ram K.R."/>
            <person name="Rand D."/>
            <person name="Rasmussen M.D."/>
            <person name="Reed L.K."/>
            <person name="Reenan R."/>
            <person name="Reily A."/>
            <person name="Remington K.A."/>
            <person name="Rieger T.T."/>
            <person name="Ritchie M.G."/>
            <person name="Robin C."/>
            <person name="Rogers Y.H."/>
            <person name="Rohde C."/>
            <person name="Rozas J."/>
            <person name="Rubenfield M.J."/>
            <person name="Ruiz A."/>
            <person name="Russo S."/>
            <person name="Salzberg S.L."/>
            <person name="Sanchez-Gracia A."/>
            <person name="Saranga D.J."/>
            <person name="Sato H."/>
            <person name="Schaeffer S.W."/>
            <person name="Schatz M.C."/>
            <person name="Schlenke T."/>
            <person name="Schwartz R."/>
            <person name="Segarra C."/>
            <person name="Singh R.S."/>
            <person name="Sirot L."/>
            <person name="Sirota M."/>
            <person name="Sisneros N.B."/>
            <person name="Smith C.D."/>
            <person name="Smith T.F."/>
            <person name="Spieth J."/>
            <person name="Stage D.E."/>
            <person name="Stark A."/>
            <person name="Stephan W."/>
            <person name="Strausberg R.L."/>
            <person name="Strempel S."/>
            <person name="Sturgill D."/>
            <person name="Sutton G."/>
            <person name="Sutton G.G."/>
            <person name="Tao W."/>
            <person name="Teichmann S."/>
            <person name="Tobari Y.N."/>
            <person name="Tomimura Y."/>
            <person name="Tsolas J.M."/>
            <person name="Valente V.L."/>
            <person name="Venter E."/>
            <person name="Venter J.C."/>
            <person name="Vicario S."/>
            <person name="Vieira F.G."/>
            <person name="Vilella A.J."/>
            <person name="Villasante A."/>
            <person name="Walenz B."/>
            <person name="Wang J."/>
            <person name="Wasserman M."/>
            <person name="Watts T."/>
            <person name="Wilson D."/>
            <person name="Wilson R.K."/>
            <person name="Wing R.A."/>
            <person name="Wolfner M.F."/>
            <person name="Wong A."/>
            <person name="Wong G.K."/>
            <person name="Wu C.I."/>
            <person name="Wu G."/>
            <person name="Yamamoto D."/>
            <person name="Yang H.P."/>
            <person name="Yang S.P."/>
            <person name="Yorke J.A."/>
            <person name="Yoshida K."/>
            <person name="Zdobnov E."/>
            <person name="Zhang P."/>
            <person name="Zhang Y."/>
            <person name="Zimin A.V."/>
            <person name="Baldwin J."/>
            <person name="Abdouelleil A."/>
            <person name="Abdulkadir J."/>
            <person name="Abebe A."/>
            <person name="Abera B."/>
            <person name="Abreu J."/>
            <person name="Acer S.C."/>
            <person name="Aftuck L."/>
            <person name="Alexander A."/>
            <person name="An P."/>
            <person name="Anderson E."/>
            <person name="Anderson S."/>
            <person name="Arachi H."/>
            <person name="Azer M."/>
            <person name="Bachantsang P."/>
            <person name="Barry A."/>
            <person name="Bayul T."/>
            <person name="Berlin A."/>
            <person name="Bessette D."/>
            <person name="Bloom T."/>
            <person name="Blye J."/>
            <person name="Boguslavskiy L."/>
            <person name="Bonnet C."/>
            <person name="Boukhgalter B."/>
            <person name="Bourzgui I."/>
            <person name="Brown A."/>
            <person name="Cahill P."/>
            <person name="Channer S."/>
            <person name="Cheshatsang Y."/>
            <person name="Chuda L."/>
            <person name="Citroen M."/>
            <person name="Collymore A."/>
            <person name="Cooke P."/>
            <person name="Costello M."/>
            <person name="D'Aco K."/>
            <person name="Daza R."/>
            <person name="De Haan G."/>
            <person name="DeGray S."/>
            <person name="DeMaso C."/>
            <person name="Dhargay N."/>
            <person name="Dooley K."/>
            <person name="Dooley E."/>
            <person name="Doricent M."/>
            <person name="Dorje P."/>
            <person name="Dorjee K."/>
            <person name="Dupes A."/>
            <person name="Elong R."/>
            <person name="Falk J."/>
            <person name="Farina A."/>
            <person name="Faro S."/>
            <person name="Ferguson D."/>
            <person name="Fisher S."/>
            <person name="Foley C.D."/>
            <person name="Franke A."/>
            <person name="Friedrich D."/>
            <person name="Gadbois L."/>
            <person name="Gearin G."/>
            <person name="Gearin C.R."/>
            <person name="Giannoukos G."/>
            <person name="Goode T."/>
            <person name="Graham J."/>
            <person name="Grandbois E."/>
            <person name="Grewal S."/>
            <person name="Gyaltsen K."/>
            <person name="Hafez N."/>
            <person name="Hagos B."/>
            <person name="Hall J."/>
            <person name="Henson C."/>
            <person name="Hollinger A."/>
            <person name="Honan T."/>
            <person name="Huard M.D."/>
            <person name="Hughes L."/>
            <person name="Hurhula B."/>
            <person name="Husby M.E."/>
            <person name="Kamat A."/>
            <person name="Kanga B."/>
            <person name="Kashin S."/>
            <person name="Khazanovich D."/>
            <person name="Kisner P."/>
            <person name="Lance K."/>
            <person name="Lara M."/>
            <person name="Lee W."/>
            <person name="Lennon N."/>
            <person name="Letendre F."/>
            <person name="LeVine R."/>
            <person name="Lipovsky A."/>
            <person name="Liu X."/>
            <person name="Liu J."/>
            <person name="Liu S."/>
            <person name="Lokyitsang T."/>
            <person name="Lokyitsang Y."/>
            <person name="Lubonja R."/>
            <person name="Lui A."/>
            <person name="MacDonald P."/>
            <person name="Magnisalis V."/>
            <person name="Maru K."/>
            <person name="Matthews C."/>
            <person name="McCusker W."/>
            <person name="McDonough S."/>
            <person name="Mehta T."/>
            <person name="Meldrim J."/>
            <person name="Meneus L."/>
            <person name="Mihai O."/>
            <person name="Mihalev A."/>
            <person name="Mihova T."/>
            <person name="Mittelman R."/>
            <person name="Mlenga V."/>
            <person name="Montmayeur A."/>
            <person name="Mulrain L."/>
            <person name="Navidi A."/>
            <person name="Naylor J."/>
            <person name="Negash T."/>
            <person name="Nguyen T."/>
            <person name="Nguyen N."/>
            <person name="Nicol R."/>
            <person name="Norbu C."/>
            <person name="Norbu N."/>
            <person name="Novod N."/>
            <person name="O'Neill B."/>
            <person name="Osman S."/>
            <person name="Markiewicz E."/>
            <person name="Oyono O.L."/>
            <person name="Patti C."/>
            <person name="Phunkhang P."/>
            <person name="Pierre F."/>
            <person name="Priest M."/>
            <person name="Raghuraman S."/>
            <person name="Rege F."/>
            <person name="Reyes R."/>
            <person name="Rise C."/>
            <person name="Rogov P."/>
            <person name="Ross K."/>
            <person name="Ryan E."/>
            <person name="Settipalli S."/>
            <person name="Shea T."/>
            <person name="Sherpa N."/>
            <person name="Shi L."/>
            <person name="Shih D."/>
            <person name="Sparrow T."/>
            <person name="Spaulding J."/>
            <person name="Stalker J."/>
            <person name="Stange-Thomann N."/>
            <person name="Stavropoulos S."/>
            <person name="Stone C."/>
            <person name="Strader C."/>
            <person name="Tesfaye S."/>
            <person name="Thomson T."/>
            <person name="Thoulutsang Y."/>
            <person name="Thoulutsang D."/>
            <person name="Topham K."/>
            <person name="Topping I."/>
            <person name="Tsamla T."/>
            <person name="Vassiliev H."/>
            <person name="Vo A."/>
            <person name="Wangchuk T."/>
            <person name="Wangdi T."/>
            <person name="Weiand M."/>
            <person name="Wilkinson J."/>
            <person name="Wilson A."/>
            <person name="Yadav S."/>
            <person name="Young G."/>
            <person name="Yu Q."/>
            <person name="Zembek L."/>
            <person name="Zhong D."/>
            <person name="Zimmer A."/>
            <person name="Zwirko Z."/>
            <person name="Jaffe D.B."/>
            <person name="Alvarez P."/>
            <person name="Brockman W."/>
            <person name="Butler J."/>
            <person name="Chin C."/>
            <person name="Gnerre S."/>
            <person name="Grabherr M."/>
            <person name="Kleber M."/>
            <person name="Mauceli E."/>
            <person name="MacCallum I."/>
        </authorList>
    </citation>
    <scope>NUCLEOTIDE SEQUENCE [LARGE SCALE GENOMIC DNA]</scope>
    <source>
        <strain evidence="9">Tai18E2 / Tucson 14021-0261.01</strain>
    </source>
</reference>
<keyword evidence="9" id="KW-1185">Reference proteome</keyword>
<keyword evidence="4" id="KW-1015">Disulfide bond</keyword>
<evidence type="ECO:0000256" key="4">
    <source>
        <dbReference type="ARBA" id="ARBA00023157"/>
    </source>
</evidence>
<dbReference type="InterPro" id="IPR043504">
    <property type="entry name" value="Peptidase_S1_PA_chymotrypsin"/>
</dbReference>
<dbReference type="KEGG" id="dya:Dyak_GE28323"/>
<dbReference type="OrthoDB" id="6261922at2759"/>
<accession>A0A0R1E943</accession>
<dbReference type="GO" id="GO:0006508">
    <property type="term" value="P:proteolysis"/>
    <property type="evidence" value="ECO:0007669"/>
    <property type="project" value="InterPro"/>
</dbReference>
<keyword evidence="5" id="KW-0325">Glycoprotein</keyword>
<keyword evidence="2" id="KW-0964">Secreted</keyword>
<evidence type="ECO:0000313" key="9">
    <source>
        <dbReference type="Proteomes" id="UP000002282"/>
    </source>
</evidence>
<keyword evidence="3" id="KW-0732">Signal</keyword>
<evidence type="ECO:0000256" key="5">
    <source>
        <dbReference type="ARBA" id="ARBA00023180"/>
    </source>
</evidence>
<comment type="subcellular location">
    <subcellularLocation>
        <location evidence="1">Secreted</location>
    </subcellularLocation>
</comment>
<dbReference type="InterPro" id="IPR051487">
    <property type="entry name" value="Ser/Thr_Proteases_Immune/Dev"/>
</dbReference>
<dbReference type="InterPro" id="IPR009003">
    <property type="entry name" value="Peptidase_S1_PA"/>
</dbReference>
<dbReference type="Pfam" id="PF00089">
    <property type="entry name" value="Trypsin"/>
    <property type="match status" value="1"/>
</dbReference>
<evidence type="ECO:0000313" key="8">
    <source>
        <dbReference type="EMBL" id="KRK05757.1"/>
    </source>
</evidence>
<dbReference type="InterPro" id="IPR001254">
    <property type="entry name" value="Trypsin_dom"/>
</dbReference>
<reference evidence="8 9" key="2">
    <citation type="journal article" date="2007" name="PLoS Biol.">
        <title>Principles of genome evolution in the Drosophila melanogaster species group.</title>
        <authorList>
            <person name="Ranz J.M."/>
            <person name="Maurin D."/>
            <person name="Chan Y.S."/>
            <person name="von Grotthuss M."/>
            <person name="Hillier L.W."/>
            <person name="Roote J."/>
            <person name="Ashburner M."/>
            <person name="Bergman C.M."/>
        </authorList>
    </citation>
    <scope>NUCLEOTIDE SEQUENCE [LARGE SCALE GENOMIC DNA]</scope>
    <source>
        <strain evidence="9">Tai18E2 / Tucson 14021-0261.01</strain>
    </source>
</reference>
<dbReference type="Proteomes" id="UP000002282">
    <property type="component" value="Unassembled WGS sequence"/>
</dbReference>
<dbReference type="EMBL" id="CH893588">
    <property type="protein sequence ID" value="KRK05757.1"/>
    <property type="molecule type" value="Genomic_DNA"/>
</dbReference>
<dbReference type="PANTHER" id="PTHR24256">
    <property type="entry name" value="TRYPTASE-RELATED"/>
    <property type="match status" value="1"/>
</dbReference>
<name>A0A0R1E943_DROYA</name>
<sequence length="118" mass="12545">MGKYSAIMKRVPLPIVEFNNCQTRLRGTRLGPKFALDRSFICAGGQRGIDTCQGDGGAPLACPIGSTSESRYQQAGIVAWGIGCNEEVPAAYANVALARSWIDQQMLANGFGTAVYTA</sequence>
<evidence type="ECO:0000256" key="3">
    <source>
        <dbReference type="ARBA" id="ARBA00022729"/>
    </source>
</evidence>
<proteinExistence type="inferred from homology"/>
<protein>
    <recommendedName>
        <fullName evidence="7">Peptidase S1 domain-containing protein</fullName>
    </recommendedName>
</protein>
<dbReference type="Gene3D" id="2.40.10.10">
    <property type="entry name" value="Trypsin-like serine proteases"/>
    <property type="match status" value="1"/>
</dbReference>
<dbReference type="FunFam" id="2.40.10.10:FF:000054">
    <property type="entry name" value="Complement C1r subcomponent"/>
    <property type="match status" value="1"/>
</dbReference>
<evidence type="ECO:0000256" key="2">
    <source>
        <dbReference type="ARBA" id="ARBA00022525"/>
    </source>
</evidence>
<dbReference type="SUPFAM" id="SSF50494">
    <property type="entry name" value="Trypsin-like serine proteases"/>
    <property type="match status" value="1"/>
</dbReference>
<organism evidence="8 9">
    <name type="scientific">Drosophila yakuba</name>
    <name type="common">Fruit fly</name>
    <dbReference type="NCBI Taxonomy" id="7245"/>
    <lineage>
        <taxon>Eukaryota</taxon>
        <taxon>Metazoa</taxon>
        <taxon>Ecdysozoa</taxon>
        <taxon>Arthropoda</taxon>
        <taxon>Hexapoda</taxon>
        <taxon>Insecta</taxon>
        <taxon>Pterygota</taxon>
        <taxon>Neoptera</taxon>
        <taxon>Endopterygota</taxon>
        <taxon>Diptera</taxon>
        <taxon>Brachycera</taxon>
        <taxon>Muscomorpha</taxon>
        <taxon>Ephydroidea</taxon>
        <taxon>Drosophilidae</taxon>
        <taxon>Drosophila</taxon>
        <taxon>Sophophora</taxon>
    </lineage>
</organism>
<dbReference type="GO" id="GO:0005576">
    <property type="term" value="C:extracellular region"/>
    <property type="evidence" value="ECO:0007669"/>
    <property type="project" value="UniProtKB-SubCell"/>
</dbReference>
<dbReference type="AlphaFoldDB" id="A0A0R1E943"/>
<evidence type="ECO:0000256" key="1">
    <source>
        <dbReference type="ARBA" id="ARBA00004613"/>
    </source>
</evidence>
<evidence type="ECO:0000259" key="7">
    <source>
        <dbReference type="PROSITE" id="PS50240"/>
    </source>
</evidence>
<dbReference type="GO" id="GO:0004252">
    <property type="term" value="F:serine-type endopeptidase activity"/>
    <property type="evidence" value="ECO:0007669"/>
    <property type="project" value="InterPro"/>
</dbReference>
<evidence type="ECO:0000256" key="6">
    <source>
        <dbReference type="ARBA" id="ARBA00024195"/>
    </source>
</evidence>
<dbReference type="PROSITE" id="PS50240">
    <property type="entry name" value="TRYPSIN_DOM"/>
    <property type="match status" value="1"/>
</dbReference>
<feature type="domain" description="Peptidase S1" evidence="7">
    <location>
        <begin position="1"/>
        <end position="107"/>
    </location>
</feature>
<gene>
    <name evidence="8" type="primary">Dyak\GE28323</name>
    <name evidence="8" type="synonym">GE28323</name>
    <name evidence="8" type="ORF">Dyak_GE28323</name>
</gene>
<comment type="similarity">
    <text evidence="6">Belongs to the peptidase S1 family. CLIP subfamily.</text>
</comment>